<reference evidence="3" key="1">
    <citation type="submission" date="2018-10" db="EMBL/GenBank/DDBJ databases">
        <title>Population genomic analysis revealed the cold adaptation of white poplar.</title>
        <authorList>
            <person name="Liu Y.-J."/>
        </authorList>
    </citation>
    <scope>NUCLEOTIDE SEQUENCE [LARGE SCALE GENOMIC DNA]</scope>
    <source>
        <strain evidence="3">PAL-ZL1</strain>
    </source>
</reference>
<evidence type="ECO:0000256" key="1">
    <source>
        <dbReference type="ARBA" id="ARBA00022801"/>
    </source>
</evidence>
<feature type="domain" description="UFSP1/2/DUB catalytic" evidence="2">
    <location>
        <begin position="260"/>
        <end position="369"/>
    </location>
</feature>
<name>A0A4U5QEI0_POPAL</name>
<dbReference type="InterPro" id="IPR012462">
    <property type="entry name" value="UFSP1/2_DUB_cat"/>
</dbReference>
<organism evidence="3">
    <name type="scientific">Populus alba</name>
    <name type="common">White poplar</name>
    <dbReference type="NCBI Taxonomy" id="43335"/>
    <lineage>
        <taxon>Eukaryota</taxon>
        <taxon>Viridiplantae</taxon>
        <taxon>Streptophyta</taxon>
        <taxon>Embryophyta</taxon>
        <taxon>Tracheophyta</taxon>
        <taxon>Spermatophyta</taxon>
        <taxon>Magnoliopsida</taxon>
        <taxon>eudicotyledons</taxon>
        <taxon>Gunneridae</taxon>
        <taxon>Pentapetalae</taxon>
        <taxon>rosids</taxon>
        <taxon>fabids</taxon>
        <taxon>Malpighiales</taxon>
        <taxon>Salicaceae</taxon>
        <taxon>Saliceae</taxon>
        <taxon>Populus</taxon>
    </lineage>
</organism>
<keyword evidence="1" id="KW-0378">Hydrolase</keyword>
<sequence>MDSSVNCPFCHLTLPSSQLQSRHANSHFDEDDGLAEKDEQLARDLELAQQLSIQPPSSTFTLQENNTMDEKISCLIALQYRSSFYHVKSPGGLISLLSNCFELDADTNTTVLLSGYVDHFQSLASEDAGWGCGWRNIQMLSSHLLSHRHDASELLFGGSGFVPDIPFLQRWLEIAWEKDFGPKELQSFFLSVPGTSLTPPVVTANASDKRKAFQVYGPMDRYLVGRNSDVSQLDSIVNDQSQSSTNYVAGGSDQSMANRFPRKKEGHQVLLDWVWNYFSEESLTTSVQNRHVVITNRVPLYFQHDGHSRTIVGIQFRRQQNGVPQHNLLILDPAHRTVALERSLRENAGWKKLIKRGAHTLKKPQYQLCYIDPGIAIGEEMEQLKKIDSVFIEF</sequence>
<gene>
    <name evidence="3" type="ORF">D5086_0000114130</name>
</gene>
<protein>
    <submittedName>
        <fullName evidence="3">Zinc finger with UFM1-specific peptidase domain protein isoform X1</fullName>
    </submittedName>
</protein>
<proteinExistence type="predicted"/>
<dbReference type="Gene3D" id="3.90.70.130">
    <property type="match status" value="2"/>
</dbReference>
<dbReference type="STRING" id="43335.A0A4U5QEI0"/>
<accession>A0A4U5QEI0</accession>
<dbReference type="EMBL" id="RCHU01000328">
    <property type="protein sequence ID" value="TKS07347.1"/>
    <property type="molecule type" value="Genomic_DNA"/>
</dbReference>
<evidence type="ECO:0000259" key="2">
    <source>
        <dbReference type="Pfam" id="PF07910"/>
    </source>
</evidence>
<dbReference type="AlphaFoldDB" id="A0A4U5QEI0"/>
<evidence type="ECO:0000313" key="3">
    <source>
        <dbReference type="EMBL" id="TKS07347.1"/>
    </source>
</evidence>
<comment type="caution">
    <text evidence="3">The sequence shown here is derived from an EMBL/GenBank/DDBJ whole genome shotgun (WGS) entry which is preliminary data.</text>
</comment>
<feature type="domain" description="UFSP1/2/DUB catalytic" evidence="2">
    <location>
        <begin position="109"/>
        <end position="184"/>
    </location>
</feature>
<dbReference type="GO" id="GO:0016787">
    <property type="term" value="F:hydrolase activity"/>
    <property type="evidence" value="ECO:0007669"/>
    <property type="project" value="UniProtKB-KW"/>
</dbReference>
<dbReference type="Pfam" id="PF07910">
    <property type="entry name" value="Peptidase_C78"/>
    <property type="match status" value="2"/>
</dbReference>